<dbReference type="EMBL" id="CP060718">
    <property type="protein sequence ID" value="QNN67486.1"/>
    <property type="molecule type" value="Genomic_DNA"/>
</dbReference>
<dbReference type="Proteomes" id="UP000515971">
    <property type="component" value="Chromosome"/>
</dbReference>
<sequence>MRITIIKGLKDDRIEFRRGDGSEAAAHFPKKGPIPHDFVHFAVERGFGLRDGFLGKVAAGADPDAVAEMAKRGGHASAARADKPDPAIVEMVQVERLVECFEADAWSGGDDNDTLRALARAGWSQSLVPPLKLDDATITAVRRTIADFAAQWGNLTTGQRIELTW</sequence>
<evidence type="ECO:0000313" key="2">
    <source>
        <dbReference type="Proteomes" id="UP000515971"/>
    </source>
</evidence>
<keyword evidence="2" id="KW-1185">Reference proteome</keyword>
<name>A0A7G9SI11_9SPHN</name>
<dbReference type="AlphaFoldDB" id="A0A7G9SI11"/>
<protein>
    <submittedName>
        <fullName evidence="1">Uncharacterized protein</fullName>
    </submittedName>
</protein>
<reference evidence="1 2" key="1">
    <citation type="submission" date="2020-08" db="EMBL/GenBank/DDBJ databases">
        <title>Genome sequence of Sphingomonas lutea KCTC 23642T.</title>
        <authorList>
            <person name="Hyun D.-W."/>
            <person name="Bae J.-W."/>
        </authorList>
    </citation>
    <scope>NUCLEOTIDE SEQUENCE [LARGE SCALE GENOMIC DNA]</scope>
    <source>
        <strain evidence="1 2">KCTC 23642</strain>
    </source>
</reference>
<evidence type="ECO:0000313" key="1">
    <source>
        <dbReference type="EMBL" id="QNN67486.1"/>
    </source>
</evidence>
<gene>
    <name evidence="1" type="ORF">H9L13_00480</name>
</gene>
<accession>A0A7G9SI11</accession>
<proteinExistence type="predicted"/>
<dbReference type="RefSeq" id="WP_187538085.1">
    <property type="nucleotide sequence ID" value="NZ_BAABJT010000001.1"/>
</dbReference>
<dbReference type="KEGG" id="slut:H9L13_00480"/>
<organism evidence="1 2">
    <name type="scientific">Sphingomonas lutea</name>
    <dbReference type="NCBI Taxonomy" id="1045317"/>
    <lineage>
        <taxon>Bacteria</taxon>
        <taxon>Pseudomonadati</taxon>
        <taxon>Pseudomonadota</taxon>
        <taxon>Alphaproteobacteria</taxon>
        <taxon>Sphingomonadales</taxon>
        <taxon>Sphingomonadaceae</taxon>
        <taxon>Sphingomonas</taxon>
    </lineage>
</organism>